<reference evidence="6 7" key="1">
    <citation type="submission" date="2019-03" db="EMBL/GenBank/DDBJ databases">
        <title>Draft Genome Sequence of Desulfosporosinus fructosivorans Strain 63.6F, Isolated from Marine Sediment in the Baltic Sea.</title>
        <authorList>
            <person name="Hausmann B."/>
            <person name="Vandieken V."/>
            <person name="Pjevac P."/>
            <person name="Schreck K."/>
            <person name="Herbold C.W."/>
            <person name="Loy A."/>
        </authorList>
    </citation>
    <scope>NUCLEOTIDE SEQUENCE [LARGE SCALE GENOMIC DNA]</scope>
    <source>
        <strain evidence="6 7">63.6F</strain>
    </source>
</reference>
<dbReference type="Gene3D" id="1.10.10.60">
    <property type="entry name" value="Homeodomain-like"/>
    <property type="match status" value="1"/>
</dbReference>
<dbReference type="GO" id="GO:0006355">
    <property type="term" value="P:regulation of DNA-templated transcription"/>
    <property type="evidence" value="ECO:0007669"/>
    <property type="project" value="UniProtKB-ARBA"/>
</dbReference>
<keyword evidence="2 4" id="KW-0238">DNA-binding</keyword>
<sequence>MEERLLSKLLHTKESLILSTIEVFSEQGLQGLTTREVAKRQGISESAIFKHYKSKNELILAVLEYFSQYDQAISESLSMKEFKPIEAITYFVEAYVTYYENYPELTAITLSYEGLMHEVELCEVVKRIFDKRVNTIQSLVEDAKRQNEISKDVDTESLADLIIGLESIVVLRWRLYSCNFSLKEHTLTALKMLLDAFKIKPGTSSPS</sequence>
<dbReference type="InterPro" id="IPR011075">
    <property type="entry name" value="TetR_C"/>
</dbReference>
<evidence type="ECO:0000256" key="4">
    <source>
        <dbReference type="PROSITE-ProRule" id="PRU00335"/>
    </source>
</evidence>
<dbReference type="Proteomes" id="UP000298460">
    <property type="component" value="Unassembled WGS sequence"/>
</dbReference>
<dbReference type="OrthoDB" id="13453at2"/>
<proteinExistence type="predicted"/>
<feature type="DNA-binding region" description="H-T-H motif" evidence="4">
    <location>
        <begin position="33"/>
        <end position="52"/>
    </location>
</feature>
<keyword evidence="7" id="KW-1185">Reference proteome</keyword>
<evidence type="ECO:0000256" key="2">
    <source>
        <dbReference type="ARBA" id="ARBA00023125"/>
    </source>
</evidence>
<dbReference type="GO" id="GO:0003677">
    <property type="term" value="F:DNA binding"/>
    <property type="evidence" value="ECO:0007669"/>
    <property type="project" value="UniProtKB-UniRule"/>
</dbReference>
<dbReference type="AlphaFoldDB" id="A0A4Z0RAP3"/>
<dbReference type="InterPro" id="IPR050109">
    <property type="entry name" value="HTH-type_TetR-like_transc_reg"/>
</dbReference>
<dbReference type="EMBL" id="SPQQ01000002">
    <property type="protein sequence ID" value="TGE39083.1"/>
    <property type="molecule type" value="Genomic_DNA"/>
</dbReference>
<dbReference type="InterPro" id="IPR009057">
    <property type="entry name" value="Homeodomain-like_sf"/>
</dbReference>
<dbReference type="Pfam" id="PF16925">
    <property type="entry name" value="TetR_C_13"/>
    <property type="match status" value="1"/>
</dbReference>
<evidence type="ECO:0000259" key="5">
    <source>
        <dbReference type="PROSITE" id="PS50977"/>
    </source>
</evidence>
<dbReference type="SUPFAM" id="SSF48498">
    <property type="entry name" value="Tetracyclin repressor-like, C-terminal domain"/>
    <property type="match status" value="1"/>
</dbReference>
<organism evidence="6 7">
    <name type="scientific">Desulfosporosinus fructosivorans</name>
    <dbReference type="NCBI Taxonomy" id="2018669"/>
    <lineage>
        <taxon>Bacteria</taxon>
        <taxon>Bacillati</taxon>
        <taxon>Bacillota</taxon>
        <taxon>Clostridia</taxon>
        <taxon>Eubacteriales</taxon>
        <taxon>Desulfitobacteriaceae</taxon>
        <taxon>Desulfosporosinus</taxon>
    </lineage>
</organism>
<gene>
    <name evidence="6" type="ORF">E4K67_06340</name>
</gene>
<dbReference type="PANTHER" id="PTHR30328">
    <property type="entry name" value="TRANSCRIPTIONAL REPRESSOR"/>
    <property type="match status" value="1"/>
</dbReference>
<feature type="domain" description="HTH tetR-type" evidence="5">
    <location>
        <begin position="10"/>
        <end position="70"/>
    </location>
</feature>
<dbReference type="Gene3D" id="1.10.357.10">
    <property type="entry name" value="Tetracycline Repressor, domain 2"/>
    <property type="match status" value="1"/>
</dbReference>
<dbReference type="Pfam" id="PF00440">
    <property type="entry name" value="TetR_N"/>
    <property type="match status" value="1"/>
</dbReference>
<evidence type="ECO:0000256" key="1">
    <source>
        <dbReference type="ARBA" id="ARBA00023015"/>
    </source>
</evidence>
<evidence type="ECO:0000256" key="3">
    <source>
        <dbReference type="ARBA" id="ARBA00023163"/>
    </source>
</evidence>
<evidence type="ECO:0000313" key="6">
    <source>
        <dbReference type="EMBL" id="TGE39083.1"/>
    </source>
</evidence>
<name>A0A4Z0RAP3_9FIRM</name>
<dbReference type="PROSITE" id="PS50977">
    <property type="entry name" value="HTH_TETR_2"/>
    <property type="match status" value="1"/>
</dbReference>
<keyword evidence="3" id="KW-0804">Transcription</keyword>
<accession>A0A4Z0RAP3</accession>
<dbReference type="PRINTS" id="PR00455">
    <property type="entry name" value="HTHTETR"/>
</dbReference>
<keyword evidence="1" id="KW-0805">Transcription regulation</keyword>
<dbReference type="PANTHER" id="PTHR30328:SF54">
    <property type="entry name" value="HTH-TYPE TRANSCRIPTIONAL REPRESSOR SCO4008"/>
    <property type="match status" value="1"/>
</dbReference>
<comment type="caution">
    <text evidence="6">The sequence shown here is derived from an EMBL/GenBank/DDBJ whole genome shotgun (WGS) entry which is preliminary data.</text>
</comment>
<dbReference type="InterPro" id="IPR036271">
    <property type="entry name" value="Tet_transcr_reg_TetR-rel_C_sf"/>
</dbReference>
<evidence type="ECO:0000313" key="7">
    <source>
        <dbReference type="Proteomes" id="UP000298460"/>
    </source>
</evidence>
<dbReference type="InterPro" id="IPR001647">
    <property type="entry name" value="HTH_TetR"/>
</dbReference>
<protein>
    <submittedName>
        <fullName evidence="6">TetR/AcrR family transcriptional regulator</fullName>
    </submittedName>
</protein>
<dbReference type="SUPFAM" id="SSF46689">
    <property type="entry name" value="Homeodomain-like"/>
    <property type="match status" value="1"/>
</dbReference>